<reference evidence="7 8" key="1">
    <citation type="submission" date="2016-01" db="EMBL/GenBank/DDBJ databases">
        <authorList>
            <person name="Manzoor S."/>
        </authorList>
    </citation>
    <scope>NUCLEOTIDE SEQUENCE [LARGE SCALE GENOMIC DNA]</scope>
    <source>
        <strain evidence="7">Methanoculleus sp MAB1</strain>
    </source>
</reference>
<dbReference type="PRINTS" id="PR00164">
    <property type="entry name" value="ABC2TRNSPORT"/>
</dbReference>
<evidence type="ECO:0000256" key="2">
    <source>
        <dbReference type="ARBA" id="ARBA00022692"/>
    </source>
</evidence>
<dbReference type="PANTHER" id="PTHR43229">
    <property type="entry name" value="NODULATION PROTEIN J"/>
    <property type="match status" value="1"/>
</dbReference>
<dbReference type="InterPro" id="IPR013525">
    <property type="entry name" value="ABC2_TM"/>
</dbReference>
<gene>
    <name evidence="7" type="ORF">MMAB1_1910</name>
</gene>
<dbReference type="AlphaFoldDB" id="A0A0X3BM99"/>
<evidence type="ECO:0000256" key="4">
    <source>
        <dbReference type="ARBA" id="ARBA00023136"/>
    </source>
</evidence>
<feature type="transmembrane region" description="Helical" evidence="5">
    <location>
        <begin position="134"/>
        <end position="153"/>
    </location>
</feature>
<proteinExistence type="predicted"/>
<dbReference type="PIRSF" id="PIRSF006648">
    <property type="entry name" value="DrrB"/>
    <property type="match status" value="1"/>
</dbReference>
<feature type="transmembrane region" description="Helical" evidence="5">
    <location>
        <begin position="99"/>
        <end position="128"/>
    </location>
</feature>
<evidence type="ECO:0000256" key="3">
    <source>
        <dbReference type="ARBA" id="ARBA00022989"/>
    </source>
</evidence>
<dbReference type="GO" id="GO:0140359">
    <property type="term" value="F:ABC-type transporter activity"/>
    <property type="evidence" value="ECO:0007669"/>
    <property type="project" value="InterPro"/>
</dbReference>
<feature type="transmembrane region" description="Helical" evidence="5">
    <location>
        <begin position="56"/>
        <end position="78"/>
    </location>
</feature>
<feature type="domain" description="ABC transmembrane type-2" evidence="6">
    <location>
        <begin position="23"/>
        <end position="246"/>
    </location>
</feature>
<dbReference type="PANTHER" id="PTHR43229:SF2">
    <property type="entry name" value="NODULATION PROTEIN J"/>
    <property type="match status" value="1"/>
</dbReference>
<dbReference type="OrthoDB" id="147058at2157"/>
<feature type="transmembrane region" description="Helical" evidence="5">
    <location>
        <begin position="21"/>
        <end position="44"/>
    </location>
</feature>
<dbReference type="EMBL" id="LT158599">
    <property type="protein sequence ID" value="CVK33123.1"/>
    <property type="molecule type" value="Genomic_DNA"/>
</dbReference>
<organism evidence="7 8">
    <name type="scientific">Methanoculleus bourgensis</name>
    <dbReference type="NCBI Taxonomy" id="83986"/>
    <lineage>
        <taxon>Archaea</taxon>
        <taxon>Methanobacteriati</taxon>
        <taxon>Methanobacteriota</taxon>
        <taxon>Stenosarchaea group</taxon>
        <taxon>Methanomicrobia</taxon>
        <taxon>Methanomicrobiales</taxon>
        <taxon>Methanomicrobiaceae</taxon>
        <taxon>Methanoculleus</taxon>
    </lineage>
</organism>
<evidence type="ECO:0000259" key="6">
    <source>
        <dbReference type="PROSITE" id="PS51012"/>
    </source>
</evidence>
<dbReference type="Proteomes" id="UP000069850">
    <property type="component" value="Chromosome 1"/>
</dbReference>
<accession>A0A0X3BM99</accession>
<keyword evidence="4 5" id="KW-0472">Membrane</keyword>
<dbReference type="PROSITE" id="PS51012">
    <property type="entry name" value="ABC_TM2"/>
    <property type="match status" value="1"/>
</dbReference>
<dbReference type="GeneID" id="27137661"/>
<keyword evidence="3 5" id="KW-1133">Transmembrane helix</keyword>
<comment type="subcellular location">
    <subcellularLocation>
        <location evidence="1">Membrane</location>
        <topology evidence="1">Multi-pass membrane protein</topology>
    </subcellularLocation>
</comment>
<dbReference type="KEGG" id="mema:MMAB1_1910"/>
<feature type="transmembrane region" description="Helical" evidence="5">
    <location>
        <begin position="221"/>
        <end position="242"/>
    </location>
</feature>
<evidence type="ECO:0000313" key="7">
    <source>
        <dbReference type="EMBL" id="CVK33123.1"/>
    </source>
</evidence>
<protein>
    <submittedName>
        <fullName evidence="7">Antibiotic transport system permease protein</fullName>
    </submittedName>
</protein>
<sequence length="251" mass="26697">MRPPEIAGQVRRSFVIAKKDIRIYYVKGPVVIFGLLIPFFLFLAFSVGNRFASLPFLVSGLLAMTLFFTATAVSPVIFPWEAQARTLERLAAAPITVPALVFGDILASFVFGVGITLVPVGIALALGVAVGHPAVLLAGILLGAVCFSALGTLLSVPPANAPQNIMMLSSLIKFPLIFISGIFIPVESLPVWGRLVAVLSPLTYFTDIVRYSLGEANTFPIAVDIAVLAGFALLFMAAAMMLHARTLPGRL</sequence>
<evidence type="ECO:0000256" key="5">
    <source>
        <dbReference type="SAM" id="Phobius"/>
    </source>
</evidence>
<dbReference type="RefSeq" id="WP_062263871.1">
    <property type="nucleotide sequence ID" value="NZ_DAIMMY010000001.1"/>
</dbReference>
<dbReference type="InterPro" id="IPR051784">
    <property type="entry name" value="Nod_factor_ABC_transporter"/>
</dbReference>
<name>A0A0X3BM99_9EURY</name>
<evidence type="ECO:0000256" key="1">
    <source>
        <dbReference type="ARBA" id="ARBA00004141"/>
    </source>
</evidence>
<dbReference type="InterPro" id="IPR000412">
    <property type="entry name" value="ABC_2_transport"/>
</dbReference>
<dbReference type="InterPro" id="IPR047817">
    <property type="entry name" value="ABC2_TM_bact-type"/>
</dbReference>
<keyword evidence="2 5" id="KW-0812">Transmembrane</keyword>
<evidence type="ECO:0000313" key="8">
    <source>
        <dbReference type="Proteomes" id="UP000069850"/>
    </source>
</evidence>
<dbReference type="Pfam" id="PF01061">
    <property type="entry name" value="ABC2_membrane"/>
    <property type="match status" value="1"/>
</dbReference>
<dbReference type="GO" id="GO:0043190">
    <property type="term" value="C:ATP-binding cassette (ABC) transporter complex"/>
    <property type="evidence" value="ECO:0007669"/>
    <property type="project" value="InterPro"/>
</dbReference>